<dbReference type="AlphaFoldDB" id="A0A0F9IYZ9"/>
<comment type="caution">
    <text evidence="1">The sequence shown here is derived from an EMBL/GenBank/DDBJ whole genome shotgun (WGS) entry which is preliminary data.</text>
</comment>
<organism evidence="1">
    <name type="scientific">marine sediment metagenome</name>
    <dbReference type="NCBI Taxonomy" id="412755"/>
    <lineage>
        <taxon>unclassified sequences</taxon>
        <taxon>metagenomes</taxon>
        <taxon>ecological metagenomes</taxon>
    </lineage>
</organism>
<dbReference type="EMBL" id="LAZR01017813">
    <property type="protein sequence ID" value="KKL98870.1"/>
    <property type="molecule type" value="Genomic_DNA"/>
</dbReference>
<protein>
    <submittedName>
        <fullName evidence="1">Uncharacterized protein</fullName>
    </submittedName>
</protein>
<proteinExistence type="predicted"/>
<accession>A0A0F9IYZ9</accession>
<sequence>MTEFAWHIHHNVLVEPLTESIAKRRAYIREVKIKSERTLRLRLLKPVRGVLPSAVTEAYTARAEAWATYQKVRDSSDFGLSGIDLGLACDLAKDAYDEAYANNRAKIEALHAQECPSCPWDGETIFPR</sequence>
<name>A0A0F9IYZ9_9ZZZZ</name>
<gene>
    <name evidence="1" type="ORF">LCGC14_1820140</name>
</gene>
<reference evidence="1" key="1">
    <citation type="journal article" date="2015" name="Nature">
        <title>Complex archaea that bridge the gap between prokaryotes and eukaryotes.</title>
        <authorList>
            <person name="Spang A."/>
            <person name="Saw J.H."/>
            <person name="Jorgensen S.L."/>
            <person name="Zaremba-Niedzwiedzka K."/>
            <person name="Martijn J."/>
            <person name="Lind A.E."/>
            <person name="van Eijk R."/>
            <person name="Schleper C."/>
            <person name="Guy L."/>
            <person name="Ettema T.J."/>
        </authorList>
    </citation>
    <scope>NUCLEOTIDE SEQUENCE</scope>
</reference>
<evidence type="ECO:0000313" key="1">
    <source>
        <dbReference type="EMBL" id="KKL98870.1"/>
    </source>
</evidence>